<dbReference type="Proteomes" id="UP000521872">
    <property type="component" value="Unassembled WGS sequence"/>
</dbReference>
<protein>
    <submittedName>
        <fullName evidence="3">Uncharacterized protein</fullName>
    </submittedName>
</protein>
<feature type="region of interest" description="Disordered" evidence="1">
    <location>
        <begin position="288"/>
        <end position="386"/>
    </location>
</feature>
<name>A0A8H4QTC0_9AGAR</name>
<feature type="transmembrane region" description="Helical" evidence="2">
    <location>
        <begin position="524"/>
        <end position="547"/>
    </location>
</feature>
<organism evidence="3 4">
    <name type="scientific">Agrocybe pediades</name>
    <dbReference type="NCBI Taxonomy" id="84607"/>
    <lineage>
        <taxon>Eukaryota</taxon>
        <taxon>Fungi</taxon>
        <taxon>Dikarya</taxon>
        <taxon>Basidiomycota</taxon>
        <taxon>Agaricomycotina</taxon>
        <taxon>Agaricomycetes</taxon>
        <taxon>Agaricomycetidae</taxon>
        <taxon>Agaricales</taxon>
        <taxon>Agaricineae</taxon>
        <taxon>Strophariaceae</taxon>
        <taxon>Agrocybe</taxon>
    </lineage>
</organism>
<evidence type="ECO:0000256" key="1">
    <source>
        <dbReference type="SAM" id="MobiDB-lite"/>
    </source>
</evidence>
<feature type="transmembrane region" description="Helical" evidence="2">
    <location>
        <begin position="477"/>
        <end position="504"/>
    </location>
</feature>
<keyword evidence="2" id="KW-0812">Transmembrane</keyword>
<accession>A0A8H4QTC0</accession>
<gene>
    <name evidence="3" type="ORF">D9613_008297</name>
</gene>
<feature type="transmembrane region" description="Helical" evidence="2">
    <location>
        <begin position="441"/>
        <end position="465"/>
    </location>
</feature>
<feature type="compositionally biased region" description="Polar residues" evidence="1">
    <location>
        <begin position="322"/>
        <end position="334"/>
    </location>
</feature>
<dbReference type="PANTHER" id="PTHR35043:SF7">
    <property type="entry name" value="TRANSCRIPTION FACTOR DOMAIN-CONTAINING PROTEIN"/>
    <property type="match status" value="1"/>
</dbReference>
<evidence type="ECO:0000313" key="4">
    <source>
        <dbReference type="Proteomes" id="UP000521872"/>
    </source>
</evidence>
<evidence type="ECO:0000256" key="2">
    <source>
        <dbReference type="SAM" id="Phobius"/>
    </source>
</evidence>
<keyword evidence="2" id="KW-0472">Membrane</keyword>
<evidence type="ECO:0000313" key="3">
    <source>
        <dbReference type="EMBL" id="KAF4616982.1"/>
    </source>
</evidence>
<feature type="compositionally biased region" description="Low complexity" evidence="1">
    <location>
        <begin position="288"/>
        <end position="300"/>
    </location>
</feature>
<keyword evidence="2" id="KW-1133">Transmembrane helix</keyword>
<sequence>MLILASILFSRASNTNDSFSSIPDAVFSSSFPRDADPIPPCPRQRIQIVWTCVATILAASWVSVHPNIPDAKEFKIKKTLRRIELMIWAILTPELIIYWAMRQWRGARYMEREFAEFQHIELESTPRKLLRRLKELGYKLRLRRNTPLKPETPRWTRTHGFFLQMGGFMLREDGKKDSDRVLGWKTLMEYYNQGRLDLSDITEDRINDHSKADGFAKGLALLQVFWFITQCVARFVDKSLILTELELATAALAVLSFAMYLLWWNKPFNAGVPITITLLPAGSIDTSPIPIPDTDNPNIPRADSPVESTQSSSHRGVDEENPSNFHPNLRQSDPVNPPASRLGSAEDSSVAFAHQPSSQSTHPRVHPVSGLQPSDHPPLPPTTESDKSSARVQWWFLFLRINEMIRFGDRDQWTDPIDEMGDSAVTSVPSFYSVPVNSPVAGLQMVLTSFSAAALFGSIHCIGWLSKIVFTSHAASLAWRIASVTITASPVVWCLMLILLYGWHTSKSGSVLEIMFDYLSDLCRYASIATIPMYIIAHLTLLVLAFVELQHVPPGALANIHWANVLPFIH</sequence>
<dbReference type="AlphaFoldDB" id="A0A8H4QTC0"/>
<comment type="caution">
    <text evidence="3">The sequence shown here is derived from an EMBL/GenBank/DDBJ whole genome shotgun (WGS) entry which is preliminary data.</text>
</comment>
<proteinExistence type="predicted"/>
<dbReference type="PANTHER" id="PTHR35043">
    <property type="entry name" value="TRANSCRIPTION FACTOR DOMAIN-CONTAINING PROTEIN"/>
    <property type="match status" value="1"/>
</dbReference>
<keyword evidence="4" id="KW-1185">Reference proteome</keyword>
<dbReference type="EMBL" id="JAACJL010000031">
    <property type="protein sequence ID" value="KAF4616982.1"/>
    <property type="molecule type" value="Genomic_DNA"/>
</dbReference>
<reference evidence="3 4" key="1">
    <citation type="submission" date="2019-12" db="EMBL/GenBank/DDBJ databases">
        <authorList>
            <person name="Floudas D."/>
            <person name="Bentzer J."/>
            <person name="Ahren D."/>
            <person name="Johansson T."/>
            <person name="Persson P."/>
            <person name="Tunlid A."/>
        </authorList>
    </citation>
    <scope>NUCLEOTIDE SEQUENCE [LARGE SCALE GENOMIC DNA]</scope>
    <source>
        <strain evidence="3 4">CBS 102.39</strain>
    </source>
</reference>